<evidence type="ECO:0000313" key="9">
    <source>
        <dbReference type="EMBL" id="MBE5036887.1"/>
    </source>
</evidence>
<dbReference type="PRINTS" id="PR01217">
    <property type="entry name" value="PRICHEXTENSN"/>
</dbReference>
<name>A0ABR9R162_9FIRM</name>
<gene>
    <name evidence="9" type="ORF">INF35_03695</name>
</gene>
<dbReference type="NCBIfam" id="TIGR03544">
    <property type="entry name" value="DivI1A_domain"/>
    <property type="match status" value="1"/>
</dbReference>
<feature type="compositionally biased region" description="Low complexity" evidence="8">
    <location>
        <begin position="190"/>
        <end position="223"/>
    </location>
</feature>
<comment type="caution">
    <text evidence="9">The sequence shown here is derived from an EMBL/GenBank/DDBJ whole genome shotgun (WGS) entry which is preliminary data.</text>
</comment>
<evidence type="ECO:0000256" key="3">
    <source>
        <dbReference type="ARBA" id="ARBA00022490"/>
    </source>
</evidence>
<evidence type="ECO:0000256" key="2">
    <source>
        <dbReference type="ARBA" id="ARBA00009008"/>
    </source>
</evidence>
<proteinExistence type="inferred from homology"/>
<keyword evidence="10" id="KW-1185">Reference proteome</keyword>
<evidence type="ECO:0000256" key="5">
    <source>
        <dbReference type="ARBA" id="ARBA00023054"/>
    </source>
</evidence>
<comment type="subcellular location">
    <subcellularLocation>
        <location evidence="1">Cytoplasm</location>
    </subcellularLocation>
</comment>
<dbReference type="EMBL" id="JADCKC010000001">
    <property type="protein sequence ID" value="MBE5036887.1"/>
    <property type="molecule type" value="Genomic_DNA"/>
</dbReference>
<evidence type="ECO:0000256" key="1">
    <source>
        <dbReference type="ARBA" id="ARBA00004496"/>
    </source>
</evidence>
<dbReference type="Proteomes" id="UP000768567">
    <property type="component" value="Unassembled WGS sequence"/>
</dbReference>
<evidence type="ECO:0000256" key="6">
    <source>
        <dbReference type="ARBA" id="ARBA00023306"/>
    </source>
</evidence>
<keyword evidence="6" id="KW-0131">Cell cycle</keyword>
<dbReference type="InterPro" id="IPR019933">
    <property type="entry name" value="DivIVA_domain"/>
</dbReference>
<organism evidence="9 10">
    <name type="scientific">Gemmiger gallinarum</name>
    <dbReference type="NCBI Taxonomy" id="2779354"/>
    <lineage>
        <taxon>Bacteria</taxon>
        <taxon>Bacillati</taxon>
        <taxon>Bacillota</taxon>
        <taxon>Clostridia</taxon>
        <taxon>Eubacteriales</taxon>
        <taxon>Gemmiger</taxon>
    </lineage>
</organism>
<dbReference type="Gene3D" id="6.10.250.660">
    <property type="match status" value="1"/>
</dbReference>
<accession>A0ABR9R162</accession>
<keyword evidence="5 7" id="KW-0175">Coiled coil</keyword>
<sequence>MIASEDVRRVTFEKAMRGYRCDDVDDYLRQVADSLDALSAENEDLQKKLVVLAQRIDQYRAEEDTLHTTLINAQRLGENVIKEAKQKAAEVIRAANIRAEDREQRARDEVELAQQELTTIRKETENFKKSLLAMYRKHIELLSKIPEASDTVEPPPEDDEPEPQPEPQPQAQAVPQPVYETPEPEPAYEPQPAYDAQPAFEAPQPAYEEPAPAFEPEPVQEAQPEPDPEPYYGDSEDEALPETEEKVDTVEFAIAPKPDEPEDLREDPPAPAAPAAPASPGKFQPGAGLYDLPAEEPPAPKKTTRSKSTTRRSSTRRTKKQQPQPDPLPASFDTFAGVDFDS</sequence>
<evidence type="ECO:0000256" key="4">
    <source>
        <dbReference type="ARBA" id="ARBA00022618"/>
    </source>
</evidence>
<dbReference type="PANTHER" id="PTHR35794">
    <property type="entry name" value="CELL DIVISION PROTEIN DIVIVA"/>
    <property type="match status" value="1"/>
</dbReference>
<feature type="compositionally biased region" description="Basic residues" evidence="8">
    <location>
        <begin position="302"/>
        <end position="320"/>
    </location>
</feature>
<comment type="similarity">
    <text evidence="2">Belongs to the DivIVA family.</text>
</comment>
<evidence type="ECO:0000313" key="10">
    <source>
        <dbReference type="Proteomes" id="UP000768567"/>
    </source>
</evidence>
<dbReference type="RefSeq" id="WP_193500165.1">
    <property type="nucleotide sequence ID" value="NZ_JADCKC010000001.1"/>
</dbReference>
<dbReference type="InterPro" id="IPR007793">
    <property type="entry name" value="DivIVA_fam"/>
</dbReference>
<keyword evidence="3" id="KW-0963">Cytoplasm</keyword>
<dbReference type="Pfam" id="PF05103">
    <property type="entry name" value="DivIVA"/>
    <property type="match status" value="1"/>
</dbReference>
<evidence type="ECO:0000256" key="7">
    <source>
        <dbReference type="SAM" id="Coils"/>
    </source>
</evidence>
<keyword evidence="4" id="KW-0132">Cell division</keyword>
<feature type="coiled-coil region" evidence="7">
    <location>
        <begin position="28"/>
        <end position="62"/>
    </location>
</feature>
<feature type="compositionally biased region" description="Low complexity" evidence="8">
    <location>
        <begin position="169"/>
        <end position="181"/>
    </location>
</feature>
<dbReference type="PANTHER" id="PTHR35794:SF2">
    <property type="entry name" value="CELL DIVISION PROTEIN DIVIVA"/>
    <property type="match status" value="1"/>
</dbReference>
<protein>
    <submittedName>
        <fullName evidence="9">DivIVA domain-containing protein</fullName>
    </submittedName>
</protein>
<feature type="coiled-coil region" evidence="7">
    <location>
        <begin position="96"/>
        <end position="123"/>
    </location>
</feature>
<feature type="compositionally biased region" description="Acidic residues" evidence="8">
    <location>
        <begin position="224"/>
        <end position="242"/>
    </location>
</feature>
<feature type="region of interest" description="Disordered" evidence="8">
    <location>
        <begin position="145"/>
        <end position="342"/>
    </location>
</feature>
<reference evidence="9 10" key="1">
    <citation type="submission" date="2020-10" db="EMBL/GenBank/DDBJ databases">
        <title>ChiBAC.</title>
        <authorList>
            <person name="Zenner C."/>
            <person name="Hitch T.C.A."/>
            <person name="Clavel T."/>
        </authorList>
    </citation>
    <scope>NUCLEOTIDE SEQUENCE [LARGE SCALE GENOMIC DNA]</scope>
    <source>
        <strain evidence="9 10">DSM 109015</strain>
    </source>
</reference>
<evidence type="ECO:0000256" key="8">
    <source>
        <dbReference type="SAM" id="MobiDB-lite"/>
    </source>
</evidence>